<evidence type="ECO:0000313" key="1">
    <source>
        <dbReference type="EMBL" id="KAH7273732.1"/>
    </source>
</evidence>
<keyword evidence="2" id="KW-1185">Reference proteome</keyword>
<sequence>MQTRPGTCWPTILPLETHGNPRPLKLPVPVEVKNCWLEPNRGASGFDQLCMPWCEKSLAVVLLFVPVPFLSLSRRWILRAVPERGPSHSSAPAISCVVHFLEWGAATDGQGRHAGVTDCNPGSEAVVCLCGSVRERASAMGGVGAIGSGLVLKRCPIAAAKTASNVHGWVSVPSSYCTC</sequence>
<reference evidence="1" key="1">
    <citation type="journal article" date="2021" name="Nat. Commun.">
        <title>Genetic determinants of endophytism in the Arabidopsis root mycobiome.</title>
        <authorList>
            <person name="Mesny F."/>
            <person name="Miyauchi S."/>
            <person name="Thiergart T."/>
            <person name="Pickel B."/>
            <person name="Atanasova L."/>
            <person name="Karlsson M."/>
            <person name="Huettel B."/>
            <person name="Barry K.W."/>
            <person name="Haridas S."/>
            <person name="Chen C."/>
            <person name="Bauer D."/>
            <person name="Andreopoulos W."/>
            <person name="Pangilinan J."/>
            <person name="LaButti K."/>
            <person name="Riley R."/>
            <person name="Lipzen A."/>
            <person name="Clum A."/>
            <person name="Drula E."/>
            <person name="Henrissat B."/>
            <person name="Kohler A."/>
            <person name="Grigoriev I.V."/>
            <person name="Martin F.M."/>
            <person name="Hacquard S."/>
        </authorList>
    </citation>
    <scope>NUCLEOTIDE SEQUENCE</scope>
    <source>
        <strain evidence="1">FSSC 5 MPI-SDFR-AT-0091</strain>
    </source>
</reference>
<organism evidence="1 2">
    <name type="scientific">Fusarium solani</name>
    <name type="common">Filamentous fungus</name>
    <dbReference type="NCBI Taxonomy" id="169388"/>
    <lineage>
        <taxon>Eukaryota</taxon>
        <taxon>Fungi</taxon>
        <taxon>Dikarya</taxon>
        <taxon>Ascomycota</taxon>
        <taxon>Pezizomycotina</taxon>
        <taxon>Sordariomycetes</taxon>
        <taxon>Hypocreomycetidae</taxon>
        <taxon>Hypocreales</taxon>
        <taxon>Nectriaceae</taxon>
        <taxon>Fusarium</taxon>
        <taxon>Fusarium solani species complex</taxon>
    </lineage>
</organism>
<gene>
    <name evidence="1" type="ORF">B0J15DRAFT_108540</name>
</gene>
<dbReference type="AlphaFoldDB" id="A0A9P9L492"/>
<evidence type="ECO:0000313" key="2">
    <source>
        <dbReference type="Proteomes" id="UP000736672"/>
    </source>
</evidence>
<dbReference type="EMBL" id="JAGTJS010000002">
    <property type="protein sequence ID" value="KAH7273732.1"/>
    <property type="molecule type" value="Genomic_DNA"/>
</dbReference>
<accession>A0A9P9L492</accession>
<proteinExistence type="predicted"/>
<comment type="caution">
    <text evidence="1">The sequence shown here is derived from an EMBL/GenBank/DDBJ whole genome shotgun (WGS) entry which is preliminary data.</text>
</comment>
<protein>
    <submittedName>
        <fullName evidence="1">Uncharacterized protein</fullName>
    </submittedName>
</protein>
<dbReference type="Proteomes" id="UP000736672">
    <property type="component" value="Unassembled WGS sequence"/>
</dbReference>
<name>A0A9P9L492_FUSSL</name>